<feature type="domain" description="PAS" evidence="13">
    <location>
        <begin position="132"/>
        <end position="205"/>
    </location>
</feature>
<evidence type="ECO:0000256" key="1">
    <source>
        <dbReference type="ARBA" id="ARBA00000085"/>
    </source>
</evidence>
<dbReference type="EC" id="2.7.13.3" evidence="2"/>
<evidence type="ECO:0000256" key="9">
    <source>
        <dbReference type="PROSITE-ProRule" id="PRU00169"/>
    </source>
</evidence>
<dbReference type="InterPro" id="IPR003594">
    <property type="entry name" value="HATPase_dom"/>
</dbReference>
<dbReference type="CDD" id="cd00130">
    <property type="entry name" value="PAS"/>
    <property type="match status" value="2"/>
</dbReference>
<evidence type="ECO:0000256" key="4">
    <source>
        <dbReference type="ARBA" id="ARBA00022679"/>
    </source>
</evidence>
<dbReference type="Pfam" id="PF00989">
    <property type="entry name" value="PAS"/>
    <property type="match status" value="1"/>
</dbReference>
<keyword evidence="7" id="KW-0067">ATP-binding</keyword>
<feature type="coiled-coil region" evidence="10">
    <location>
        <begin position="253"/>
        <end position="288"/>
    </location>
</feature>
<dbReference type="InterPro" id="IPR011006">
    <property type="entry name" value="CheY-like_superfamily"/>
</dbReference>
<dbReference type="InterPro" id="IPR003661">
    <property type="entry name" value="HisK_dim/P_dom"/>
</dbReference>
<dbReference type="GO" id="GO:0005524">
    <property type="term" value="F:ATP binding"/>
    <property type="evidence" value="ECO:0007669"/>
    <property type="project" value="UniProtKB-KW"/>
</dbReference>
<dbReference type="InterPro" id="IPR035965">
    <property type="entry name" value="PAS-like_dom_sf"/>
</dbReference>
<dbReference type="InterPro" id="IPR000700">
    <property type="entry name" value="PAS-assoc_C"/>
</dbReference>
<gene>
    <name evidence="15" type="ORF">C4520_09765</name>
</gene>
<dbReference type="Gene3D" id="3.30.450.20">
    <property type="entry name" value="PAS domain"/>
    <property type="match status" value="3"/>
</dbReference>
<dbReference type="GO" id="GO:0006355">
    <property type="term" value="P:regulation of DNA-templated transcription"/>
    <property type="evidence" value="ECO:0007669"/>
    <property type="project" value="InterPro"/>
</dbReference>
<keyword evidence="8" id="KW-0902">Two-component regulatory system</keyword>
<dbReference type="PROSITE" id="PS50112">
    <property type="entry name" value="PAS"/>
    <property type="match status" value="1"/>
</dbReference>
<evidence type="ECO:0000256" key="2">
    <source>
        <dbReference type="ARBA" id="ARBA00012438"/>
    </source>
</evidence>
<dbReference type="PROSITE" id="PS50113">
    <property type="entry name" value="PAC"/>
    <property type="match status" value="3"/>
</dbReference>
<evidence type="ECO:0000256" key="5">
    <source>
        <dbReference type="ARBA" id="ARBA00022741"/>
    </source>
</evidence>
<dbReference type="SMART" id="SM00091">
    <property type="entry name" value="PAS"/>
    <property type="match status" value="2"/>
</dbReference>
<dbReference type="Gene3D" id="2.10.70.100">
    <property type="match status" value="1"/>
</dbReference>
<evidence type="ECO:0000313" key="15">
    <source>
        <dbReference type="EMBL" id="RJP21565.1"/>
    </source>
</evidence>
<sequence>MPDAKILIVEDEGIEALDMQQRLESFGYTVSGVASTGKEAISMARETRPDLILMDIMLQGDVDGVTAAEDIRTRFDIPVIYLTAYADEHTLQRAKKTEPFGYIVKPFQERELHITIDMALYKHTMERRLRESEKWLSTTLRSIGDAVIATDRSGLITFMNPVAEALTGWSLEEVRHKELHEVFKIINLNTHRPVESPVSKVLLDGTIQGLANHTILITRSGAEIPIDDSAAPIRDDNGDIIGVILVFRDVTERVRAEEELQKAHDELEMRVNERTAQLIQAVKELKEEVSRRTAAEIALRASEQAVKAERKRFFDVLEMLPAYVVLLTPDYHVEFDNRFFRERFGQSYGRRCFEYLFNRTEPCEVCDTFKVLKTMAPHEWEWLGPDGRNYYIYDFPFVDSDGSTLILEMGIDITEQKQAREALQNLNQVLEQRVAERTTALRESEEDLNRAQAVAHTGSWRLDVRRNELRWSAETYRIYGIPEGTPLTYETFLDCVHPDDREYVDRKWNAAVSGAPYDIEHRIIVDGAVKWVREKAELEFDETDALLGGFGTAQDITERKQAEQALRISEARYRQLSESLEETVKKQVDELRQAQTLAAIGQMVSVVAHEIRNPLHMITFGIENLQRALGHIPQNPEIPNIVEEIEYGSKLMDSVITELLHYVRPVTVDRSWWSIRDIVQHALTLVDHKLRNISVRIDVEQTQIFADAQKLTRVFANIISNAADSMPNGGTLTISGRPFESERTALLKICVSDTGCGIDEKTIHKIYEPFFTTKTRGIGLGIPICKKLIEAHEGRLAIASKIKQGTTVEITLPLQNSETQ</sequence>
<dbReference type="InterPro" id="IPR001789">
    <property type="entry name" value="Sig_transdc_resp-reg_receiver"/>
</dbReference>
<dbReference type="InterPro" id="IPR036097">
    <property type="entry name" value="HisK_dim/P_sf"/>
</dbReference>
<dbReference type="GO" id="GO:0000155">
    <property type="term" value="F:phosphorelay sensor kinase activity"/>
    <property type="evidence" value="ECO:0007669"/>
    <property type="project" value="InterPro"/>
</dbReference>
<dbReference type="SUPFAM" id="SSF55785">
    <property type="entry name" value="PYP-like sensor domain (PAS domain)"/>
    <property type="match status" value="3"/>
</dbReference>
<dbReference type="SMART" id="SM00387">
    <property type="entry name" value="HATPase_c"/>
    <property type="match status" value="1"/>
</dbReference>
<evidence type="ECO:0000256" key="3">
    <source>
        <dbReference type="ARBA" id="ARBA00022553"/>
    </source>
</evidence>
<dbReference type="PROSITE" id="PS50109">
    <property type="entry name" value="HIS_KIN"/>
    <property type="match status" value="1"/>
</dbReference>
<dbReference type="Pfam" id="PF00072">
    <property type="entry name" value="Response_reg"/>
    <property type="match status" value="1"/>
</dbReference>
<evidence type="ECO:0000256" key="8">
    <source>
        <dbReference type="ARBA" id="ARBA00023012"/>
    </source>
</evidence>
<dbReference type="SUPFAM" id="SSF47384">
    <property type="entry name" value="Homodimeric domain of signal transducing histidine kinase"/>
    <property type="match status" value="1"/>
</dbReference>
<dbReference type="Pfam" id="PF02518">
    <property type="entry name" value="HATPase_c"/>
    <property type="match status" value="1"/>
</dbReference>
<dbReference type="SMART" id="SM00388">
    <property type="entry name" value="HisKA"/>
    <property type="match status" value="1"/>
</dbReference>
<evidence type="ECO:0000259" key="13">
    <source>
        <dbReference type="PROSITE" id="PS50112"/>
    </source>
</evidence>
<keyword evidence="10" id="KW-0175">Coiled coil</keyword>
<dbReference type="EMBL" id="QZKU01000067">
    <property type="protein sequence ID" value="RJP21565.1"/>
    <property type="molecule type" value="Genomic_DNA"/>
</dbReference>
<dbReference type="InterPro" id="IPR000014">
    <property type="entry name" value="PAS"/>
</dbReference>
<comment type="caution">
    <text evidence="15">The sequence shown here is derived from an EMBL/GenBank/DDBJ whole genome shotgun (WGS) entry which is preliminary data.</text>
</comment>
<dbReference type="CDD" id="cd00082">
    <property type="entry name" value="HisKA"/>
    <property type="match status" value="1"/>
</dbReference>
<dbReference type="PROSITE" id="PS50110">
    <property type="entry name" value="RESPONSE_REGULATORY"/>
    <property type="match status" value="1"/>
</dbReference>
<reference evidence="15 16" key="1">
    <citation type="journal article" date="2017" name="ISME J.">
        <title>Energy and carbon metabolisms in a deep terrestrial subsurface fluid microbial community.</title>
        <authorList>
            <person name="Momper L."/>
            <person name="Jungbluth S.P."/>
            <person name="Lee M.D."/>
            <person name="Amend J.P."/>
        </authorList>
    </citation>
    <scope>NUCLEOTIDE SEQUENCE [LARGE SCALE GENOMIC DNA]</scope>
    <source>
        <strain evidence="15">SURF_5</strain>
    </source>
</reference>
<protein>
    <recommendedName>
        <fullName evidence="2">histidine kinase</fullName>
        <ecNumber evidence="2">2.7.13.3</ecNumber>
    </recommendedName>
</protein>
<dbReference type="PRINTS" id="PR00344">
    <property type="entry name" value="BCTRLSENSOR"/>
</dbReference>
<evidence type="ECO:0000259" key="12">
    <source>
        <dbReference type="PROSITE" id="PS50110"/>
    </source>
</evidence>
<dbReference type="Proteomes" id="UP000265882">
    <property type="component" value="Unassembled WGS sequence"/>
</dbReference>
<dbReference type="AlphaFoldDB" id="A0A3A4NSQ1"/>
<evidence type="ECO:0000313" key="16">
    <source>
        <dbReference type="Proteomes" id="UP000265882"/>
    </source>
</evidence>
<dbReference type="InterPro" id="IPR001610">
    <property type="entry name" value="PAC"/>
</dbReference>
<proteinExistence type="predicted"/>
<evidence type="ECO:0000256" key="7">
    <source>
        <dbReference type="ARBA" id="ARBA00022840"/>
    </source>
</evidence>
<feature type="coiled-coil region" evidence="10">
    <location>
        <begin position="413"/>
        <end position="447"/>
    </location>
</feature>
<dbReference type="Gene3D" id="1.10.287.130">
    <property type="match status" value="1"/>
</dbReference>
<dbReference type="Gene3D" id="3.40.50.2300">
    <property type="match status" value="1"/>
</dbReference>
<evidence type="ECO:0000256" key="10">
    <source>
        <dbReference type="SAM" id="Coils"/>
    </source>
</evidence>
<keyword evidence="3 9" id="KW-0597">Phosphoprotein</keyword>
<feature type="domain" description="Response regulatory" evidence="12">
    <location>
        <begin position="5"/>
        <end position="120"/>
    </location>
</feature>
<feature type="modified residue" description="4-aspartylphosphate" evidence="9">
    <location>
        <position position="55"/>
    </location>
</feature>
<dbReference type="SMART" id="SM00448">
    <property type="entry name" value="REC"/>
    <property type="match status" value="1"/>
</dbReference>
<feature type="domain" description="PAC" evidence="14">
    <location>
        <begin position="376"/>
        <end position="425"/>
    </location>
</feature>
<dbReference type="SUPFAM" id="SSF52172">
    <property type="entry name" value="CheY-like"/>
    <property type="match status" value="1"/>
</dbReference>
<comment type="catalytic activity">
    <reaction evidence="1">
        <text>ATP + protein L-histidine = ADP + protein N-phospho-L-histidine.</text>
        <dbReference type="EC" id="2.7.13.3"/>
    </reaction>
</comment>
<feature type="domain" description="PAC" evidence="14">
    <location>
        <begin position="210"/>
        <end position="262"/>
    </location>
</feature>
<dbReference type="Pfam" id="PF00512">
    <property type="entry name" value="HisKA"/>
    <property type="match status" value="1"/>
</dbReference>
<dbReference type="CDD" id="cd17534">
    <property type="entry name" value="REC_DC-like"/>
    <property type="match status" value="1"/>
</dbReference>
<name>A0A3A4NSQ1_ABYX5</name>
<accession>A0A3A4NSQ1</accession>
<keyword evidence="4" id="KW-0808">Transferase</keyword>
<feature type="domain" description="PAC" evidence="14">
    <location>
        <begin position="513"/>
        <end position="568"/>
    </location>
</feature>
<dbReference type="InterPro" id="IPR013767">
    <property type="entry name" value="PAS_fold"/>
</dbReference>
<feature type="coiled-coil region" evidence="10">
    <location>
        <begin position="559"/>
        <end position="597"/>
    </location>
</feature>
<dbReference type="Pfam" id="PF08447">
    <property type="entry name" value="PAS_3"/>
    <property type="match status" value="1"/>
</dbReference>
<keyword evidence="5" id="KW-0547">Nucleotide-binding</keyword>
<dbReference type="InterPro" id="IPR005467">
    <property type="entry name" value="His_kinase_dom"/>
</dbReference>
<organism evidence="15 16">
    <name type="scientific">Abyssobacteria bacterium (strain SURF_5)</name>
    <dbReference type="NCBI Taxonomy" id="2093360"/>
    <lineage>
        <taxon>Bacteria</taxon>
        <taxon>Pseudomonadati</taxon>
        <taxon>Candidatus Hydrogenedentota</taxon>
        <taxon>Candidatus Abyssobacteria</taxon>
    </lineage>
</organism>
<dbReference type="SMART" id="SM00086">
    <property type="entry name" value="PAC"/>
    <property type="match status" value="3"/>
</dbReference>
<evidence type="ECO:0000259" key="11">
    <source>
        <dbReference type="PROSITE" id="PS50109"/>
    </source>
</evidence>
<dbReference type="InterPro" id="IPR004358">
    <property type="entry name" value="Sig_transdc_His_kin-like_C"/>
</dbReference>
<dbReference type="Gene3D" id="3.30.565.10">
    <property type="entry name" value="Histidine kinase-like ATPase, C-terminal domain"/>
    <property type="match status" value="1"/>
</dbReference>
<dbReference type="FunFam" id="3.30.450.20:FF:000088">
    <property type="entry name" value="Sensory transduction histidine kinase"/>
    <property type="match status" value="1"/>
</dbReference>
<feature type="domain" description="Histidine kinase" evidence="11">
    <location>
        <begin position="606"/>
        <end position="816"/>
    </location>
</feature>
<dbReference type="NCBIfam" id="TIGR00229">
    <property type="entry name" value="sensory_box"/>
    <property type="match status" value="2"/>
</dbReference>
<dbReference type="SUPFAM" id="SSF55874">
    <property type="entry name" value="ATPase domain of HSP90 chaperone/DNA topoisomerase II/histidine kinase"/>
    <property type="match status" value="1"/>
</dbReference>
<dbReference type="InterPro" id="IPR013655">
    <property type="entry name" value="PAS_fold_3"/>
</dbReference>
<keyword evidence="6" id="KW-0418">Kinase</keyword>
<dbReference type="InterPro" id="IPR036890">
    <property type="entry name" value="HATPase_C_sf"/>
</dbReference>
<evidence type="ECO:0000256" key="6">
    <source>
        <dbReference type="ARBA" id="ARBA00022777"/>
    </source>
</evidence>
<dbReference type="PANTHER" id="PTHR43065">
    <property type="entry name" value="SENSOR HISTIDINE KINASE"/>
    <property type="match status" value="1"/>
</dbReference>
<evidence type="ECO:0000259" key="14">
    <source>
        <dbReference type="PROSITE" id="PS50113"/>
    </source>
</evidence>